<proteinExistence type="predicted"/>
<dbReference type="STRING" id="74557.A0A1W0A2W0"/>
<dbReference type="EMBL" id="JNBS01000603">
    <property type="protein sequence ID" value="OQS04511.1"/>
    <property type="molecule type" value="Genomic_DNA"/>
</dbReference>
<dbReference type="AlphaFoldDB" id="A0A1W0A2W0"/>
<feature type="compositionally biased region" description="Basic residues" evidence="1">
    <location>
        <begin position="463"/>
        <end position="473"/>
    </location>
</feature>
<evidence type="ECO:0000313" key="3">
    <source>
        <dbReference type="Proteomes" id="UP000243217"/>
    </source>
</evidence>
<feature type="region of interest" description="Disordered" evidence="1">
    <location>
        <begin position="368"/>
        <end position="389"/>
    </location>
</feature>
<dbReference type="OrthoDB" id="75233at2759"/>
<feature type="compositionally biased region" description="Low complexity" evidence="1">
    <location>
        <begin position="368"/>
        <end position="381"/>
    </location>
</feature>
<evidence type="ECO:0000313" key="2">
    <source>
        <dbReference type="EMBL" id="OQS04511.1"/>
    </source>
</evidence>
<keyword evidence="3" id="KW-1185">Reference proteome</keyword>
<name>A0A1W0A2W0_9STRA</name>
<dbReference type="Proteomes" id="UP000243217">
    <property type="component" value="Unassembled WGS sequence"/>
</dbReference>
<comment type="caution">
    <text evidence="2">The sequence shown here is derived from an EMBL/GenBank/DDBJ whole genome shotgun (WGS) entry which is preliminary data.</text>
</comment>
<evidence type="ECO:0000256" key="1">
    <source>
        <dbReference type="SAM" id="MobiDB-lite"/>
    </source>
</evidence>
<accession>A0A1W0A2W0</accession>
<organism evidence="2 3">
    <name type="scientific">Thraustotheca clavata</name>
    <dbReference type="NCBI Taxonomy" id="74557"/>
    <lineage>
        <taxon>Eukaryota</taxon>
        <taxon>Sar</taxon>
        <taxon>Stramenopiles</taxon>
        <taxon>Oomycota</taxon>
        <taxon>Saprolegniomycetes</taxon>
        <taxon>Saprolegniales</taxon>
        <taxon>Achlyaceae</taxon>
        <taxon>Thraustotheca</taxon>
    </lineage>
</organism>
<protein>
    <submittedName>
        <fullName evidence="2">Uncharacterized protein</fullName>
    </submittedName>
</protein>
<feature type="region of interest" description="Disordered" evidence="1">
    <location>
        <begin position="451"/>
        <end position="473"/>
    </location>
</feature>
<reference evidence="2 3" key="1">
    <citation type="journal article" date="2014" name="Genome Biol. Evol.">
        <title>The secreted proteins of Achlya hypogyna and Thraustotheca clavata identify the ancestral oomycete secretome and reveal gene acquisitions by horizontal gene transfer.</title>
        <authorList>
            <person name="Misner I."/>
            <person name="Blouin N."/>
            <person name="Leonard G."/>
            <person name="Richards T.A."/>
            <person name="Lane C.E."/>
        </authorList>
    </citation>
    <scope>NUCLEOTIDE SEQUENCE [LARGE SCALE GENOMIC DNA]</scope>
    <source>
        <strain evidence="2 3">ATCC 34112</strain>
    </source>
</reference>
<gene>
    <name evidence="2" type="ORF">THRCLA_03259</name>
</gene>
<sequence>MEHDEILDVPLVAPLIHEFTDEIALDIVDELLEHVVEISKAAYLTMAVLSSVSKRLVHEVYDIVAMVNVQKCNSFDTQADDTTSSMSNVSSDSSPLLCEIHRTIDFCVKNARTVRKIVASHHPEYRSYVHDQDHFITILSKFPIFLSPINIQFIAEHAQGHVHEVPYDQIAKLCSRSLKAAEKKAKVRKSPFLPPVMFKYPMDATTQGLDVHVPHEVPGKKCNPERPSPEKHSTIKSNYFGRLSRITLMAGIVSNKIALEEADVHLDREKAADHATFSNIFSLGTPRQLSPRELARRRDILAYLESFEQNRLHEEAMAKRKRELLERPVDDFNDITPLNGLKIPPLQLHTDIPYDVNTLEEEISKPLSLSPSKSKLKSPPKVSETSAASKVEPQPLFHLPQIDTGRVEVGVKVMYQGKKIKQNRRIPSRHSRLKLHNYKVIINHRYEFERGGRKPSNWENNRVRGKPPARTRA</sequence>